<comment type="caution">
    <text evidence="5">The sequence shown here is derived from an EMBL/GenBank/DDBJ whole genome shotgun (WGS) entry which is preliminary data.</text>
</comment>
<keyword evidence="6" id="KW-1185">Reference proteome</keyword>
<dbReference type="InterPro" id="IPR044993">
    <property type="entry name" value="BXL"/>
</dbReference>
<dbReference type="PANTHER" id="PTHR42721">
    <property type="entry name" value="SUGAR HYDROLASE-RELATED"/>
    <property type="match status" value="1"/>
</dbReference>
<feature type="domain" description="Glycoside hydrolase family 3 N-terminal" evidence="4">
    <location>
        <begin position="75"/>
        <end position="192"/>
    </location>
</feature>
<dbReference type="InterPro" id="IPR036962">
    <property type="entry name" value="Glyco_hydro_3_N_sf"/>
</dbReference>
<dbReference type="GO" id="GO:0045493">
    <property type="term" value="P:xylan catabolic process"/>
    <property type="evidence" value="ECO:0007669"/>
    <property type="project" value="InterPro"/>
</dbReference>
<gene>
    <name evidence="5" type="ORF">GCM10017771_74180</name>
</gene>
<comment type="similarity">
    <text evidence="1">Belongs to the glycosyl hydrolase 3 family.</text>
</comment>
<protein>
    <recommendedName>
        <fullName evidence="4">Glycoside hydrolase family 3 N-terminal domain-containing protein</fullName>
    </recommendedName>
</protein>
<dbReference type="SUPFAM" id="SSF51445">
    <property type="entry name" value="(Trans)glycosidases"/>
    <property type="match status" value="1"/>
</dbReference>
<dbReference type="GO" id="GO:0031222">
    <property type="term" value="P:arabinan catabolic process"/>
    <property type="evidence" value="ECO:0007669"/>
    <property type="project" value="TreeGrafter"/>
</dbReference>
<dbReference type="InterPro" id="IPR001764">
    <property type="entry name" value="Glyco_hydro_3_N"/>
</dbReference>
<dbReference type="PRINTS" id="PR00133">
    <property type="entry name" value="GLHYDRLASE3"/>
</dbReference>
<feature type="chain" id="PRO_5037874370" description="Glycoside hydrolase family 3 N-terminal domain-containing protein" evidence="3">
    <location>
        <begin position="30"/>
        <end position="226"/>
    </location>
</feature>
<organism evidence="5 6">
    <name type="scientific">Streptomyces capitiformicae</name>
    <dbReference type="NCBI Taxonomy" id="2014920"/>
    <lineage>
        <taxon>Bacteria</taxon>
        <taxon>Bacillati</taxon>
        <taxon>Actinomycetota</taxon>
        <taxon>Actinomycetes</taxon>
        <taxon>Kitasatosporales</taxon>
        <taxon>Streptomycetaceae</taxon>
        <taxon>Streptomyces</taxon>
    </lineage>
</organism>
<dbReference type="GO" id="GO:0009044">
    <property type="term" value="F:xylan 1,4-beta-xylosidase activity"/>
    <property type="evidence" value="ECO:0007669"/>
    <property type="project" value="InterPro"/>
</dbReference>
<keyword evidence="3" id="KW-0732">Signal</keyword>
<dbReference type="Pfam" id="PF00933">
    <property type="entry name" value="Glyco_hydro_3"/>
    <property type="match status" value="1"/>
</dbReference>
<name>A0A919DIT3_9ACTN</name>
<accession>A0A919DIT3</accession>
<sequence length="226" mass="24683">MKGKRRATLITTLALLTGLAVTTPTTADAPEYPFRNPRLPTTQRVNDLLSRLTLDEKVSLLHQYQPAIPRLDIAPFKAGTEALHGVAWLGEATVFPQAVGLASTWNPALIKRVGSAVGDEARGFHRARRTGLNLWAPVVNPLRDPRWGRNEEGYSEGPRLTSAMATAYGTGLTGGDPDHLKTAPTLKHFLGNNNEVNRTTASSALRPHVLKEYEEPAYVLPALRHT</sequence>
<dbReference type="EMBL" id="BNAT01000037">
    <property type="protein sequence ID" value="GHE51967.1"/>
    <property type="molecule type" value="Genomic_DNA"/>
</dbReference>
<dbReference type="GO" id="GO:0046556">
    <property type="term" value="F:alpha-L-arabinofuranosidase activity"/>
    <property type="evidence" value="ECO:0007669"/>
    <property type="project" value="TreeGrafter"/>
</dbReference>
<proteinExistence type="inferred from homology"/>
<evidence type="ECO:0000256" key="2">
    <source>
        <dbReference type="ARBA" id="ARBA00022801"/>
    </source>
</evidence>
<reference evidence="5" key="1">
    <citation type="journal article" date="2014" name="Int. J. Syst. Evol. Microbiol.">
        <title>Complete genome sequence of Corynebacterium casei LMG S-19264T (=DSM 44701T), isolated from a smear-ripened cheese.</title>
        <authorList>
            <consortium name="US DOE Joint Genome Institute (JGI-PGF)"/>
            <person name="Walter F."/>
            <person name="Albersmeier A."/>
            <person name="Kalinowski J."/>
            <person name="Ruckert C."/>
        </authorList>
    </citation>
    <scope>NUCLEOTIDE SEQUENCE</scope>
    <source>
        <strain evidence="5">CGMCC 4.7403</strain>
    </source>
</reference>
<evidence type="ECO:0000259" key="4">
    <source>
        <dbReference type="Pfam" id="PF00933"/>
    </source>
</evidence>
<feature type="signal peptide" evidence="3">
    <location>
        <begin position="1"/>
        <end position="29"/>
    </location>
</feature>
<dbReference type="AlphaFoldDB" id="A0A919DIT3"/>
<keyword evidence="2" id="KW-0378">Hydrolase</keyword>
<evidence type="ECO:0000313" key="6">
    <source>
        <dbReference type="Proteomes" id="UP000603227"/>
    </source>
</evidence>
<evidence type="ECO:0000256" key="3">
    <source>
        <dbReference type="SAM" id="SignalP"/>
    </source>
</evidence>
<dbReference type="Gene3D" id="3.20.20.300">
    <property type="entry name" value="Glycoside hydrolase, family 3, N-terminal domain"/>
    <property type="match status" value="1"/>
</dbReference>
<evidence type="ECO:0000313" key="5">
    <source>
        <dbReference type="EMBL" id="GHE51967.1"/>
    </source>
</evidence>
<evidence type="ECO:0000256" key="1">
    <source>
        <dbReference type="ARBA" id="ARBA00005336"/>
    </source>
</evidence>
<dbReference type="PANTHER" id="PTHR42721:SF3">
    <property type="entry name" value="BETA-D-XYLOSIDASE 5-RELATED"/>
    <property type="match status" value="1"/>
</dbReference>
<reference evidence="5" key="2">
    <citation type="submission" date="2020-09" db="EMBL/GenBank/DDBJ databases">
        <authorList>
            <person name="Sun Q."/>
            <person name="Zhou Y."/>
        </authorList>
    </citation>
    <scope>NUCLEOTIDE SEQUENCE</scope>
    <source>
        <strain evidence="5">CGMCC 4.7403</strain>
    </source>
</reference>
<dbReference type="InterPro" id="IPR017853">
    <property type="entry name" value="GH"/>
</dbReference>
<dbReference type="Proteomes" id="UP000603227">
    <property type="component" value="Unassembled WGS sequence"/>
</dbReference>